<sequence>MEYRYVGTSGLRVSELCLGTMNFGREANRDAAREIVAAALDGGINFFDTANSYTAGESERLIGDILRERRHDVVLATKFGNRVGPGPNDGGASRAHILRAVEDSLRRLQTDYLDVYYVHHVDPRTPAEETLSALDTLVRDGKVRYLGASNFEAWRLLESIWVSQVNHLSRYVIYQPQYSLLVRDVEEEILPVCQMKGLGVVPWSPLAGGVLSGKYHGIDGVVPGTRQADDRFGRGANYLTPERDQIVAALMDLAGELGHSPAPIALRWLLDNPLVPSVIIGARTADQVRANLHAVGWRLPATARRTLSDLSRPAPRYPRDFEAGRT</sequence>
<dbReference type="Pfam" id="PF00248">
    <property type="entry name" value="Aldo_ket_red"/>
    <property type="match status" value="1"/>
</dbReference>
<dbReference type="PRINTS" id="PR00069">
    <property type="entry name" value="ALDKETRDTASE"/>
</dbReference>
<proteinExistence type="predicted"/>
<dbReference type="InterPro" id="IPR020471">
    <property type="entry name" value="AKR"/>
</dbReference>
<feature type="domain" description="NADP-dependent oxidoreductase" evidence="2">
    <location>
        <begin position="15"/>
        <end position="300"/>
    </location>
</feature>
<dbReference type="EMBL" id="CP043046">
    <property type="protein sequence ID" value="QEI04729.1"/>
    <property type="molecule type" value="Genomic_DNA"/>
</dbReference>
<reference evidence="3 4" key="1">
    <citation type="submission" date="2019-08" db="EMBL/GenBank/DDBJ databases">
        <title>Amphibian skin-associated Pigmentiphaga: genome sequence and occurrence across geography and hosts.</title>
        <authorList>
            <person name="Bletz M.C."/>
            <person name="Bunk B."/>
            <person name="Sproeer C."/>
            <person name="Biwer P."/>
            <person name="Reiter S."/>
            <person name="Rabemananjara F.C.E."/>
            <person name="Schulz S."/>
            <person name="Overmann J."/>
            <person name="Vences M."/>
        </authorList>
    </citation>
    <scope>NUCLEOTIDE SEQUENCE [LARGE SCALE GENOMIC DNA]</scope>
    <source>
        <strain evidence="3 4">Mada1488</strain>
    </source>
</reference>
<dbReference type="OrthoDB" id="5488419at2"/>
<dbReference type="FunFam" id="3.20.20.100:FF:000004">
    <property type="entry name" value="Oxidoreductase, aldo/keto reductase"/>
    <property type="match status" value="1"/>
</dbReference>
<keyword evidence="4" id="KW-1185">Reference proteome</keyword>
<evidence type="ECO:0000313" key="3">
    <source>
        <dbReference type="EMBL" id="QEI04729.1"/>
    </source>
</evidence>
<dbReference type="InterPro" id="IPR050523">
    <property type="entry name" value="AKR_Detox_Biosynth"/>
</dbReference>
<protein>
    <submittedName>
        <fullName evidence="3">Aldo/keto reductase</fullName>
    </submittedName>
</protein>
<name>A0A5C0ARJ3_9BURK</name>
<dbReference type="Gene3D" id="3.20.20.100">
    <property type="entry name" value="NADP-dependent oxidoreductase domain"/>
    <property type="match status" value="1"/>
</dbReference>
<dbReference type="InterPro" id="IPR023210">
    <property type="entry name" value="NADP_OxRdtase_dom"/>
</dbReference>
<evidence type="ECO:0000259" key="2">
    <source>
        <dbReference type="Pfam" id="PF00248"/>
    </source>
</evidence>
<evidence type="ECO:0000256" key="1">
    <source>
        <dbReference type="ARBA" id="ARBA00023002"/>
    </source>
</evidence>
<dbReference type="PANTHER" id="PTHR43364:SF4">
    <property type="entry name" value="NAD(P)-LINKED OXIDOREDUCTASE SUPERFAMILY PROTEIN"/>
    <property type="match status" value="1"/>
</dbReference>
<evidence type="ECO:0000313" key="4">
    <source>
        <dbReference type="Proteomes" id="UP000325161"/>
    </source>
</evidence>
<keyword evidence="1" id="KW-0560">Oxidoreductase</keyword>
<accession>A0A5C0ARJ3</accession>
<dbReference type="SUPFAM" id="SSF51430">
    <property type="entry name" value="NAD(P)-linked oxidoreductase"/>
    <property type="match status" value="1"/>
</dbReference>
<gene>
    <name evidence="3" type="ORF">FXN63_01885</name>
</gene>
<dbReference type="GO" id="GO:0016491">
    <property type="term" value="F:oxidoreductase activity"/>
    <property type="evidence" value="ECO:0007669"/>
    <property type="project" value="UniProtKB-KW"/>
</dbReference>
<dbReference type="KEGG" id="pacr:FXN63_01885"/>
<dbReference type="RefSeq" id="WP_148812314.1">
    <property type="nucleotide sequence ID" value="NZ_CP043046.1"/>
</dbReference>
<dbReference type="AlphaFoldDB" id="A0A5C0ARJ3"/>
<dbReference type="PANTHER" id="PTHR43364">
    <property type="entry name" value="NADH-SPECIFIC METHYLGLYOXAL REDUCTASE-RELATED"/>
    <property type="match status" value="1"/>
</dbReference>
<dbReference type="Proteomes" id="UP000325161">
    <property type="component" value="Chromosome"/>
</dbReference>
<dbReference type="GO" id="GO:0005829">
    <property type="term" value="C:cytosol"/>
    <property type="evidence" value="ECO:0007669"/>
    <property type="project" value="TreeGrafter"/>
</dbReference>
<organism evidence="3 4">
    <name type="scientific">Pigmentiphaga aceris</name>
    <dbReference type="NCBI Taxonomy" id="1940612"/>
    <lineage>
        <taxon>Bacteria</taxon>
        <taxon>Pseudomonadati</taxon>
        <taxon>Pseudomonadota</taxon>
        <taxon>Betaproteobacteria</taxon>
        <taxon>Burkholderiales</taxon>
        <taxon>Alcaligenaceae</taxon>
        <taxon>Pigmentiphaga</taxon>
    </lineage>
</organism>
<dbReference type="InterPro" id="IPR036812">
    <property type="entry name" value="NAD(P)_OxRdtase_dom_sf"/>
</dbReference>